<dbReference type="Proteomes" id="UP000234681">
    <property type="component" value="Chromosome 8"/>
</dbReference>
<dbReference type="AlphaFoldDB" id="A6I1A2"/>
<sequence length="43" mass="5179">MRPDSPFAHVATANYCSFDTQNSIDHGFRRRENFNYWLLWARS</sequence>
<reference evidence="1 2" key="1">
    <citation type="submission" date="2005-09" db="EMBL/GenBank/DDBJ databases">
        <authorList>
            <person name="Mural R.J."/>
            <person name="Li P.W."/>
            <person name="Adams M.D."/>
            <person name="Amanatides P.G."/>
            <person name="Baden-Tillson H."/>
            <person name="Barnstead M."/>
            <person name="Chin S.H."/>
            <person name="Dew I."/>
            <person name="Evans C.A."/>
            <person name="Ferriera S."/>
            <person name="Flanigan M."/>
            <person name="Fosler C."/>
            <person name="Glodek A."/>
            <person name="Gu Z."/>
            <person name="Holt R.A."/>
            <person name="Jennings D."/>
            <person name="Kraft C.L."/>
            <person name="Lu F."/>
            <person name="Nguyen T."/>
            <person name="Nusskern D.R."/>
            <person name="Pfannkoch C.M."/>
            <person name="Sitter C."/>
            <person name="Sutton G.G."/>
            <person name="Venter J.C."/>
            <person name="Wang Z."/>
            <person name="Woodage T."/>
            <person name="Zheng X.H."/>
            <person name="Zhong F."/>
        </authorList>
    </citation>
    <scope>NUCLEOTIDE SEQUENCE [LARGE SCALE GENOMIC DNA]</scope>
    <source>
        <strain>BN</strain>
        <strain evidence="2">Sprague-Dawley</strain>
    </source>
</reference>
<evidence type="ECO:0000313" key="3">
    <source>
        <dbReference type="RGD" id="2811"/>
    </source>
</evidence>
<gene>
    <name evidence="1 3" type="primary">Onecut1</name>
    <name evidence="1" type="ORF">rCG_25272</name>
</gene>
<accession>A6I1A2</accession>
<protein>
    <submittedName>
        <fullName evidence="1">One cut domain, family member 1, isoform CRA_d</fullName>
    </submittedName>
</protein>
<proteinExistence type="predicted"/>
<name>A6I1A2_RAT</name>
<evidence type="ECO:0000313" key="1">
    <source>
        <dbReference type="EMBL" id="EDL77826.1"/>
    </source>
</evidence>
<dbReference type="RGD" id="2811">
    <property type="gene designation" value="Onecut1"/>
</dbReference>
<evidence type="ECO:0000313" key="2">
    <source>
        <dbReference type="Proteomes" id="UP000234681"/>
    </source>
</evidence>
<organism evidence="1 2">
    <name type="scientific">Rattus norvegicus</name>
    <name type="common">Rat</name>
    <dbReference type="NCBI Taxonomy" id="10116"/>
    <lineage>
        <taxon>Eukaryota</taxon>
        <taxon>Metazoa</taxon>
        <taxon>Chordata</taxon>
        <taxon>Craniata</taxon>
        <taxon>Vertebrata</taxon>
        <taxon>Euteleostomi</taxon>
        <taxon>Mammalia</taxon>
        <taxon>Eutheria</taxon>
        <taxon>Euarchontoglires</taxon>
        <taxon>Glires</taxon>
        <taxon>Rodentia</taxon>
        <taxon>Myomorpha</taxon>
        <taxon>Muroidea</taxon>
        <taxon>Muridae</taxon>
        <taxon>Murinae</taxon>
        <taxon>Rattus</taxon>
    </lineage>
</organism>
<dbReference type="EMBL" id="CH473954">
    <property type="protein sequence ID" value="EDL77826.1"/>
    <property type="molecule type" value="Genomic_DNA"/>
</dbReference>